<reference evidence="1" key="1">
    <citation type="submission" date="2018-10" db="EMBL/GenBank/DDBJ databases">
        <title>Hidden diversity of soil giant viruses.</title>
        <authorList>
            <person name="Schulz F."/>
            <person name="Alteio L."/>
            <person name="Goudeau D."/>
            <person name="Ryan E.M."/>
            <person name="Malmstrom R.R."/>
            <person name="Blanchard J."/>
            <person name="Woyke T."/>
        </authorList>
    </citation>
    <scope>NUCLEOTIDE SEQUENCE</scope>
    <source>
        <strain evidence="1">HYV1</strain>
    </source>
</reference>
<protein>
    <submittedName>
        <fullName evidence="1">Uncharacterized protein</fullName>
    </submittedName>
</protein>
<evidence type="ECO:0000313" key="1">
    <source>
        <dbReference type="EMBL" id="AYV84738.1"/>
    </source>
</evidence>
<name>A0A3G5ABW8_9VIRU</name>
<accession>A0A3G5ABW8</accession>
<dbReference type="EMBL" id="MK072418">
    <property type="protein sequence ID" value="AYV84738.1"/>
    <property type="molecule type" value="Genomic_DNA"/>
</dbReference>
<organism evidence="1">
    <name type="scientific">Hyperionvirus sp</name>
    <dbReference type="NCBI Taxonomy" id="2487770"/>
    <lineage>
        <taxon>Viruses</taxon>
        <taxon>Varidnaviria</taxon>
        <taxon>Bamfordvirae</taxon>
        <taxon>Nucleocytoviricota</taxon>
        <taxon>Megaviricetes</taxon>
        <taxon>Imitervirales</taxon>
        <taxon>Mimiviridae</taxon>
        <taxon>Klosneuvirinae</taxon>
    </lineage>
</organism>
<sequence>MSWPVSSRVRRIPSVKVMCGFGRGIIGLMTGGHSSDYICSNSTIKNAQHDFWFKNYSSRLLVKQCSIFPVMVPFEKIELVSYCEAL</sequence>
<proteinExistence type="predicted"/>
<gene>
    <name evidence="1" type="ORF">Hyperionvirus36_15</name>
</gene>